<reference evidence="2 3" key="1">
    <citation type="submission" date="2020-01" db="EMBL/GenBank/DDBJ databases">
        <title>Identification and distribution of gene clusters putatively required for synthesis of sphingolipid metabolism inhibitors in phylogenetically diverse species of the filamentous fungus Fusarium.</title>
        <authorList>
            <person name="Kim H.-S."/>
            <person name="Busman M."/>
            <person name="Brown D.W."/>
            <person name="Divon H."/>
            <person name="Uhlig S."/>
            <person name="Proctor R.H."/>
        </authorList>
    </citation>
    <scope>NUCLEOTIDE SEQUENCE [LARGE SCALE GENOMIC DNA]</scope>
    <source>
        <strain evidence="2 3">NRRL 20459</strain>
    </source>
</reference>
<comment type="caution">
    <text evidence="2">The sequence shown here is derived from an EMBL/GenBank/DDBJ whole genome shotgun (WGS) entry which is preliminary data.</text>
</comment>
<keyword evidence="3" id="KW-1185">Reference proteome</keyword>
<gene>
    <name evidence="2" type="ORF">FALBO_7313</name>
</gene>
<accession>A0A8H4LA22</accession>
<feature type="region of interest" description="Disordered" evidence="1">
    <location>
        <begin position="1"/>
        <end position="25"/>
    </location>
</feature>
<feature type="region of interest" description="Disordered" evidence="1">
    <location>
        <begin position="97"/>
        <end position="146"/>
    </location>
</feature>
<sequence length="193" mass="21328">MLENLQLSTHGEGIDGAASPRDQVEGRRRNAAVWAVLRRKRLTLRGRTVPWKKHGVDVAAVRRKIVPSAASVNGFLFASLSVAKNFAPTEHAHRFRNESSRIGVAGQKRQRPGEEDGDRDGEYRGRDSWIHQLGSGNTDRLPDPLRNGDSKIETGFFAWATRRGGASQMLDDRATYPLPVALVKLLVSLSPVL</sequence>
<name>A0A8H4LA22_9HYPO</name>
<evidence type="ECO:0000256" key="1">
    <source>
        <dbReference type="SAM" id="MobiDB-lite"/>
    </source>
</evidence>
<evidence type="ECO:0000313" key="2">
    <source>
        <dbReference type="EMBL" id="KAF4465835.1"/>
    </source>
</evidence>
<proteinExistence type="predicted"/>
<evidence type="ECO:0000313" key="3">
    <source>
        <dbReference type="Proteomes" id="UP000554235"/>
    </source>
</evidence>
<feature type="compositionally biased region" description="Basic and acidic residues" evidence="1">
    <location>
        <begin position="120"/>
        <end position="129"/>
    </location>
</feature>
<dbReference type="Proteomes" id="UP000554235">
    <property type="component" value="Unassembled WGS sequence"/>
</dbReference>
<organism evidence="2 3">
    <name type="scientific">Fusarium albosuccineum</name>
    <dbReference type="NCBI Taxonomy" id="1237068"/>
    <lineage>
        <taxon>Eukaryota</taxon>
        <taxon>Fungi</taxon>
        <taxon>Dikarya</taxon>
        <taxon>Ascomycota</taxon>
        <taxon>Pezizomycotina</taxon>
        <taxon>Sordariomycetes</taxon>
        <taxon>Hypocreomycetidae</taxon>
        <taxon>Hypocreales</taxon>
        <taxon>Nectriaceae</taxon>
        <taxon>Fusarium</taxon>
        <taxon>Fusarium decemcellulare species complex</taxon>
    </lineage>
</organism>
<dbReference type="EMBL" id="JAADYS010000969">
    <property type="protein sequence ID" value="KAF4465835.1"/>
    <property type="molecule type" value="Genomic_DNA"/>
</dbReference>
<dbReference type="AlphaFoldDB" id="A0A8H4LA22"/>
<protein>
    <submittedName>
        <fullName evidence="2">Uncharacterized protein</fullName>
    </submittedName>
</protein>